<name>A0A1G2MCM9_9BACT</name>
<sequence length="304" mass="34588">MISSAGDSIEYQERDFALLRGLFESRVMTLEHLAALYFEGRKEAAKKRIQKLKAAGLLAERPRRVNEPSVHFLTAKAFKLLLEHGYLAAYPKFSESALLKRAQVSPLTLRHELQIMDVKAALYAAIAKTTTFKVVEFSTWPVLYEFTARRPATSRAAASSVLVKPDGFIRIHEQEPGGGLSEHTFFLEVDRSTETQETLVLRAASYNDYYRRGGLAVRNGQPASAYKDFPFRVLIVCKSEERRDNLARRLLQNNPPTLTQAWLTTMEEIISQPLGAIWVRPVDYRDERRQGTASTLRKHALFRD</sequence>
<accession>A0A1G2MCM9</accession>
<evidence type="ECO:0000313" key="1">
    <source>
        <dbReference type="EMBL" id="OHA21685.1"/>
    </source>
</evidence>
<dbReference type="Pfam" id="PF13814">
    <property type="entry name" value="Replic_Relax"/>
    <property type="match status" value="1"/>
</dbReference>
<dbReference type="InterPro" id="IPR025855">
    <property type="entry name" value="Replic_Relax"/>
</dbReference>
<comment type="caution">
    <text evidence="1">The sequence shown here is derived from an EMBL/GenBank/DDBJ whole genome shotgun (WGS) entry which is preliminary data.</text>
</comment>
<gene>
    <name evidence="1" type="ORF">A2849_02170</name>
</gene>
<evidence type="ECO:0000313" key="2">
    <source>
        <dbReference type="Proteomes" id="UP000178121"/>
    </source>
</evidence>
<protein>
    <submittedName>
        <fullName evidence="1">Uncharacterized protein</fullName>
    </submittedName>
</protein>
<proteinExistence type="predicted"/>
<reference evidence="1 2" key="1">
    <citation type="journal article" date="2016" name="Nat. Commun.">
        <title>Thousands of microbial genomes shed light on interconnected biogeochemical processes in an aquifer system.</title>
        <authorList>
            <person name="Anantharaman K."/>
            <person name="Brown C.T."/>
            <person name="Hug L.A."/>
            <person name="Sharon I."/>
            <person name="Castelle C.J."/>
            <person name="Probst A.J."/>
            <person name="Thomas B.C."/>
            <person name="Singh A."/>
            <person name="Wilkins M.J."/>
            <person name="Karaoz U."/>
            <person name="Brodie E.L."/>
            <person name="Williams K.H."/>
            <person name="Hubbard S.S."/>
            <person name="Banfield J.F."/>
        </authorList>
    </citation>
    <scope>NUCLEOTIDE SEQUENCE [LARGE SCALE GENOMIC DNA]</scope>
</reference>
<organism evidence="1 2">
    <name type="scientific">Candidatus Taylorbacteria bacterium RIFCSPHIGHO2_01_FULL_51_15</name>
    <dbReference type="NCBI Taxonomy" id="1802304"/>
    <lineage>
        <taxon>Bacteria</taxon>
        <taxon>Candidatus Tayloriibacteriota</taxon>
    </lineage>
</organism>
<dbReference type="AlphaFoldDB" id="A0A1G2MCM9"/>
<dbReference type="Proteomes" id="UP000178121">
    <property type="component" value="Unassembled WGS sequence"/>
</dbReference>
<dbReference type="EMBL" id="MHRI01000005">
    <property type="protein sequence ID" value="OHA21685.1"/>
    <property type="molecule type" value="Genomic_DNA"/>
</dbReference>